<feature type="repeat" description="ANK" evidence="3">
    <location>
        <begin position="183"/>
        <end position="215"/>
    </location>
</feature>
<dbReference type="Proteomes" id="UP000017246">
    <property type="component" value="Unassembled WGS sequence"/>
</dbReference>
<feature type="repeat" description="ANK" evidence="3">
    <location>
        <begin position="150"/>
        <end position="182"/>
    </location>
</feature>
<reference evidence="4" key="1">
    <citation type="journal article" date="2013" name="Nature">
        <title>The genomes of four tapeworm species reveal adaptations to parasitism.</title>
        <authorList>
            <person name="Tsai I.J."/>
            <person name="Zarowiecki M."/>
            <person name="Holroyd N."/>
            <person name="Garciarrubio A."/>
            <person name="Sanchez-Flores A."/>
            <person name="Brooks K.L."/>
            <person name="Tracey A."/>
            <person name="Bobes R.J."/>
            <person name="Fragoso G."/>
            <person name="Sciutto E."/>
            <person name="Aslett M."/>
            <person name="Beasley H."/>
            <person name="Bennett H.M."/>
            <person name="Cai J."/>
            <person name="Camicia F."/>
            <person name="Clark R."/>
            <person name="Cucher M."/>
            <person name="De Silva N."/>
            <person name="Day T.A."/>
            <person name="Deplazes P."/>
            <person name="Estrada K."/>
            <person name="Fernandez C."/>
            <person name="Holland P.W."/>
            <person name="Hou J."/>
            <person name="Hu S."/>
            <person name="Huckvale T."/>
            <person name="Hung S.S."/>
            <person name="Kamenetzky L."/>
            <person name="Keane J.A."/>
            <person name="Kiss F."/>
            <person name="Koziol U."/>
            <person name="Lambert O."/>
            <person name="Liu K."/>
            <person name="Luo X."/>
            <person name="Luo Y."/>
            <person name="Macchiaroli N."/>
            <person name="Nichol S."/>
            <person name="Paps J."/>
            <person name="Parkinson J."/>
            <person name="Pouchkina-Stantcheva N."/>
            <person name="Riddiford N."/>
            <person name="Rosenzvit M."/>
            <person name="Salinas G."/>
            <person name="Wasmuth J.D."/>
            <person name="Zamanian M."/>
            <person name="Zheng Y."/>
            <person name="Cai X."/>
            <person name="Soberon X."/>
            <person name="Olson P.D."/>
            <person name="Laclette J.P."/>
            <person name="Brehm K."/>
            <person name="Berriman M."/>
            <person name="Garciarrubio A."/>
            <person name="Bobes R.J."/>
            <person name="Fragoso G."/>
            <person name="Sanchez-Flores A."/>
            <person name="Estrada K."/>
            <person name="Cevallos M.A."/>
            <person name="Morett E."/>
            <person name="Gonzalez V."/>
            <person name="Portillo T."/>
            <person name="Ochoa-Leyva A."/>
            <person name="Jose M.V."/>
            <person name="Sciutto E."/>
            <person name="Landa A."/>
            <person name="Jimenez L."/>
            <person name="Valdes V."/>
            <person name="Carrero J.C."/>
            <person name="Larralde C."/>
            <person name="Morales-Montor J."/>
            <person name="Limon-Lason J."/>
            <person name="Soberon X."/>
            <person name="Laclette J.P."/>
        </authorList>
    </citation>
    <scope>NUCLEOTIDE SEQUENCE [LARGE SCALE GENOMIC DNA]</scope>
</reference>
<dbReference type="SUPFAM" id="SSF48403">
    <property type="entry name" value="Ankyrin repeat"/>
    <property type="match status" value="1"/>
</dbReference>
<organism evidence="4 5">
    <name type="scientific">Echinococcus multilocularis</name>
    <name type="common">Fox tapeworm</name>
    <dbReference type="NCBI Taxonomy" id="6211"/>
    <lineage>
        <taxon>Eukaryota</taxon>
        <taxon>Metazoa</taxon>
        <taxon>Spiralia</taxon>
        <taxon>Lophotrochozoa</taxon>
        <taxon>Platyhelminthes</taxon>
        <taxon>Cestoda</taxon>
        <taxon>Eucestoda</taxon>
        <taxon>Cyclophyllidea</taxon>
        <taxon>Taeniidae</taxon>
        <taxon>Echinococcus</taxon>
    </lineage>
</organism>
<dbReference type="Pfam" id="PF12796">
    <property type="entry name" value="Ank_2"/>
    <property type="match status" value="2"/>
</dbReference>
<evidence type="ECO:0000256" key="2">
    <source>
        <dbReference type="ARBA" id="ARBA00023043"/>
    </source>
</evidence>
<evidence type="ECO:0000256" key="3">
    <source>
        <dbReference type="PROSITE-ProRule" id="PRU00023"/>
    </source>
</evidence>
<dbReference type="PANTHER" id="PTHR24198:SF165">
    <property type="entry name" value="ANKYRIN REPEAT-CONTAINING PROTEIN-RELATED"/>
    <property type="match status" value="1"/>
</dbReference>
<evidence type="ECO:0000313" key="5">
    <source>
        <dbReference type="Proteomes" id="UP000017246"/>
    </source>
</evidence>
<dbReference type="eggNOG" id="KOG0504">
    <property type="taxonomic scope" value="Eukaryota"/>
</dbReference>
<dbReference type="PROSITE" id="PS50088">
    <property type="entry name" value="ANK_REPEAT"/>
    <property type="match status" value="2"/>
</dbReference>
<dbReference type="InterPro" id="IPR002110">
    <property type="entry name" value="Ankyrin_rpt"/>
</dbReference>
<reference evidence="4" key="2">
    <citation type="submission" date="2015-11" db="EMBL/GenBank/DDBJ databases">
        <authorList>
            <person name="Zhang Y."/>
            <person name="Guo Z."/>
        </authorList>
    </citation>
    <scope>NUCLEOTIDE SEQUENCE</scope>
</reference>
<dbReference type="InterPro" id="IPR036770">
    <property type="entry name" value="Ankyrin_rpt-contain_sf"/>
</dbReference>
<keyword evidence="5" id="KW-1185">Reference proteome</keyword>
<dbReference type="STRING" id="6211.A0A087W1B9"/>
<name>A0A087W1B9_ECHMU</name>
<protein>
    <submittedName>
        <fullName evidence="4">Ankyrin repeat protein</fullName>
    </submittedName>
</protein>
<proteinExistence type="predicted"/>
<dbReference type="PANTHER" id="PTHR24198">
    <property type="entry name" value="ANKYRIN REPEAT AND PROTEIN KINASE DOMAIN-CONTAINING PROTEIN"/>
    <property type="match status" value="1"/>
</dbReference>
<dbReference type="Gene3D" id="1.25.40.20">
    <property type="entry name" value="Ankyrin repeat-containing domain"/>
    <property type="match status" value="1"/>
</dbReference>
<dbReference type="OrthoDB" id="1661883at2759"/>
<evidence type="ECO:0000256" key="1">
    <source>
        <dbReference type="ARBA" id="ARBA00022737"/>
    </source>
</evidence>
<evidence type="ECO:0000313" key="4">
    <source>
        <dbReference type="EMBL" id="CDI98412.1"/>
    </source>
</evidence>
<sequence>MQECRRLSKPLITVTDVVLPLSQETLENFALEYNLYDQCPLDLDSTKDSLQDSDSTPTYSHIESPWAQPNALRSLLEWRSRIEGDDLDTVSGNNSASEISASYFSTIKDYNQFSGSELISAIMCVNRNRAGELFDLLVEHPDLVETRDNKGNYLIHYAVTRGFLNIIDLLVSRGADVNKPNGQGQTPLHLAILEQQAAVLGHLILLGCNAELTNNRGSQPMHLACELNDGESLKELLRLAQVDINAPGEFGGTVVHCCCRKNSTECLRIVKSEQEETTFNYPS</sequence>
<keyword evidence="1" id="KW-0677">Repeat</keyword>
<dbReference type="PROSITE" id="PS50297">
    <property type="entry name" value="ANK_REP_REGION"/>
    <property type="match status" value="2"/>
</dbReference>
<dbReference type="SMART" id="SM00248">
    <property type="entry name" value="ANK"/>
    <property type="match status" value="4"/>
</dbReference>
<gene>
    <name evidence="4" type="ORF">EmuJ_000226300</name>
</gene>
<keyword evidence="2 3" id="KW-0040">ANK repeat</keyword>
<dbReference type="EMBL" id="LN902844">
    <property type="protein sequence ID" value="CDI98412.1"/>
    <property type="molecule type" value="Genomic_DNA"/>
</dbReference>
<dbReference type="AlphaFoldDB" id="A0A087W1B9"/>
<accession>A0A087W1B9</accession>